<dbReference type="InterPro" id="IPR002798">
    <property type="entry name" value="SpoIIM-like"/>
</dbReference>
<reference evidence="2 3" key="1">
    <citation type="submission" date="2018-03" db="EMBL/GenBank/DDBJ databases">
        <title>Genomic Encyclopedia of Archaeal and Bacterial Type Strains, Phase II (KMG-II): from individual species to whole genera.</title>
        <authorList>
            <person name="Goeker M."/>
        </authorList>
    </citation>
    <scope>NUCLEOTIDE SEQUENCE [LARGE SCALE GENOMIC DNA]</scope>
    <source>
        <strain evidence="2 3">DSM 19711</strain>
    </source>
</reference>
<dbReference type="PANTHER" id="PTHR35337:SF1">
    <property type="entry name" value="SLR1478 PROTEIN"/>
    <property type="match status" value="1"/>
</dbReference>
<feature type="transmembrane region" description="Helical" evidence="1">
    <location>
        <begin position="107"/>
        <end position="128"/>
    </location>
</feature>
<proteinExistence type="predicted"/>
<evidence type="ECO:0000313" key="2">
    <source>
        <dbReference type="EMBL" id="PRY12484.1"/>
    </source>
</evidence>
<dbReference type="EMBL" id="PVZF01000010">
    <property type="protein sequence ID" value="PRY12484.1"/>
    <property type="molecule type" value="Genomic_DNA"/>
</dbReference>
<feature type="transmembrane region" description="Helical" evidence="1">
    <location>
        <begin position="173"/>
        <end position="195"/>
    </location>
</feature>
<accession>A0A2T0R058</accession>
<feature type="transmembrane region" description="Helical" evidence="1">
    <location>
        <begin position="215"/>
        <end position="242"/>
    </location>
</feature>
<dbReference type="AlphaFoldDB" id="A0A2T0R058"/>
<protein>
    <submittedName>
        <fullName evidence="2">Putative membrane protein SpoIIM required for sporulation</fullName>
    </submittedName>
</protein>
<dbReference type="Proteomes" id="UP000238083">
    <property type="component" value="Unassembled WGS sequence"/>
</dbReference>
<keyword evidence="1" id="KW-0472">Membrane</keyword>
<dbReference type="Pfam" id="PF01944">
    <property type="entry name" value="SpoIIM"/>
    <property type="match status" value="1"/>
</dbReference>
<feature type="transmembrane region" description="Helical" evidence="1">
    <location>
        <begin position="263"/>
        <end position="281"/>
    </location>
</feature>
<keyword evidence="1" id="KW-1133">Transmembrane helix</keyword>
<feature type="transmembrane region" description="Helical" evidence="1">
    <location>
        <begin position="293"/>
        <end position="312"/>
    </location>
</feature>
<organism evidence="2 3">
    <name type="scientific">Kineococcus rhizosphaerae</name>
    <dbReference type="NCBI Taxonomy" id="559628"/>
    <lineage>
        <taxon>Bacteria</taxon>
        <taxon>Bacillati</taxon>
        <taxon>Actinomycetota</taxon>
        <taxon>Actinomycetes</taxon>
        <taxon>Kineosporiales</taxon>
        <taxon>Kineosporiaceae</taxon>
        <taxon>Kineococcus</taxon>
    </lineage>
</organism>
<name>A0A2T0R058_9ACTN</name>
<keyword evidence="3" id="KW-1185">Reference proteome</keyword>
<sequence length="339" mass="36483">MEDSLAGVDVDAFRAVHEHEWARLRALVARRDLDGAEADELVALYQRTATHLSALRSAQSEPVLLDQLSTLLVRARARLTGSRYTAWRQVVHYTTRGLPAALWRLRWWTTGAFAFTLVLAVASGLWVVQDPAVQASLFGSNENVRQLVNSDFEGYYSEYSHAQFAGRVWTNNAWVAATCVALGITGVPVLVSLAVNAVNVGLQGGLLIDHGRGELFFGLILPHGILELTAVFVAAGAGLKLFWAWVAPGARTRSQALATEGRAMVGVALGLVGVLFVSGLIEGFVTPSGLPTWARVGIGVLAEVAFWSYCLFLGRPAARQGETGDLEERYAGDEVPVAG</sequence>
<gene>
    <name evidence="2" type="ORF">CLV37_11044</name>
</gene>
<evidence type="ECO:0000256" key="1">
    <source>
        <dbReference type="SAM" id="Phobius"/>
    </source>
</evidence>
<keyword evidence="1" id="KW-0812">Transmembrane</keyword>
<evidence type="ECO:0000313" key="3">
    <source>
        <dbReference type="Proteomes" id="UP000238083"/>
    </source>
</evidence>
<comment type="caution">
    <text evidence="2">The sequence shown here is derived from an EMBL/GenBank/DDBJ whole genome shotgun (WGS) entry which is preliminary data.</text>
</comment>
<dbReference type="PANTHER" id="PTHR35337">
    <property type="entry name" value="SLR1478 PROTEIN"/>
    <property type="match status" value="1"/>
</dbReference>